<evidence type="ECO:0000313" key="2">
    <source>
        <dbReference type="EMBL" id="KAK1326519.1"/>
    </source>
</evidence>
<proteinExistence type="predicted"/>
<feature type="domain" description="Aminotransferase-like plant mobile" evidence="1">
    <location>
        <begin position="91"/>
        <end position="144"/>
    </location>
</feature>
<reference evidence="2" key="1">
    <citation type="journal article" date="2023" name="Nat. Commun.">
        <title>Diploid and tetraploid genomes of Acorus and the evolution of monocots.</title>
        <authorList>
            <person name="Ma L."/>
            <person name="Liu K.W."/>
            <person name="Li Z."/>
            <person name="Hsiao Y.Y."/>
            <person name="Qi Y."/>
            <person name="Fu T."/>
            <person name="Tang G.D."/>
            <person name="Zhang D."/>
            <person name="Sun W.H."/>
            <person name="Liu D.K."/>
            <person name="Li Y."/>
            <person name="Chen G.Z."/>
            <person name="Liu X.D."/>
            <person name="Liao X.Y."/>
            <person name="Jiang Y.T."/>
            <person name="Yu X."/>
            <person name="Hao Y."/>
            <person name="Huang J."/>
            <person name="Zhao X.W."/>
            <person name="Ke S."/>
            <person name="Chen Y.Y."/>
            <person name="Wu W.L."/>
            <person name="Hsu J.L."/>
            <person name="Lin Y.F."/>
            <person name="Huang M.D."/>
            <person name="Li C.Y."/>
            <person name="Huang L."/>
            <person name="Wang Z.W."/>
            <person name="Zhao X."/>
            <person name="Zhong W.Y."/>
            <person name="Peng D.H."/>
            <person name="Ahmad S."/>
            <person name="Lan S."/>
            <person name="Zhang J.S."/>
            <person name="Tsai W.C."/>
            <person name="Van de Peer Y."/>
            <person name="Liu Z.J."/>
        </authorList>
    </citation>
    <scope>NUCLEOTIDE SEQUENCE</scope>
    <source>
        <strain evidence="2">CP</strain>
    </source>
</reference>
<dbReference type="Proteomes" id="UP001180020">
    <property type="component" value="Unassembled WGS sequence"/>
</dbReference>
<evidence type="ECO:0000313" key="3">
    <source>
        <dbReference type="Proteomes" id="UP001180020"/>
    </source>
</evidence>
<dbReference type="PANTHER" id="PTHR46033:SF8">
    <property type="entry name" value="PROTEIN MAINTENANCE OF MERISTEMS-LIKE"/>
    <property type="match status" value="1"/>
</dbReference>
<accession>A0AAV9FMS3</accession>
<evidence type="ECO:0000259" key="1">
    <source>
        <dbReference type="Pfam" id="PF10536"/>
    </source>
</evidence>
<dbReference type="Pfam" id="PF10536">
    <property type="entry name" value="PMD"/>
    <property type="match status" value="1"/>
</dbReference>
<keyword evidence="3" id="KW-1185">Reference proteome</keyword>
<dbReference type="EMBL" id="JAUJYO010000001">
    <property type="protein sequence ID" value="KAK1326519.1"/>
    <property type="molecule type" value="Genomic_DNA"/>
</dbReference>
<protein>
    <recommendedName>
        <fullName evidence="1">Aminotransferase-like plant mobile domain-containing protein</fullName>
    </recommendedName>
</protein>
<sequence>MRKILTLNPKARKWFDDVPPRTCVIFYNVGRRYGIMTANKSESMNNVLKGVQGLLITSMTNYMKLTMHMVQLRHWELDPRIVGYVKAASLYYLMQMGYTRCDRRLLMAWIERWRPETNTFHLRQGEMTITLEDVAVLTGLPIDDWDIIGRTGCID</sequence>
<name>A0AAV9FMS3_ACOCL</name>
<gene>
    <name evidence="2" type="ORF">QJS10_CPA01g01790</name>
</gene>
<dbReference type="AlphaFoldDB" id="A0AAV9FMS3"/>
<dbReference type="InterPro" id="IPR019557">
    <property type="entry name" value="AminoTfrase-like_pln_mobile"/>
</dbReference>
<dbReference type="PANTHER" id="PTHR46033">
    <property type="entry name" value="PROTEIN MAIN-LIKE 2"/>
    <property type="match status" value="1"/>
</dbReference>
<reference evidence="2" key="2">
    <citation type="submission" date="2023-06" db="EMBL/GenBank/DDBJ databases">
        <authorList>
            <person name="Ma L."/>
            <person name="Liu K.-W."/>
            <person name="Li Z."/>
            <person name="Hsiao Y.-Y."/>
            <person name="Qi Y."/>
            <person name="Fu T."/>
            <person name="Tang G."/>
            <person name="Zhang D."/>
            <person name="Sun W.-H."/>
            <person name="Liu D.-K."/>
            <person name="Li Y."/>
            <person name="Chen G.-Z."/>
            <person name="Liu X.-D."/>
            <person name="Liao X.-Y."/>
            <person name="Jiang Y.-T."/>
            <person name="Yu X."/>
            <person name="Hao Y."/>
            <person name="Huang J."/>
            <person name="Zhao X.-W."/>
            <person name="Ke S."/>
            <person name="Chen Y.-Y."/>
            <person name="Wu W.-L."/>
            <person name="Hsu J.-L."/>
            <person name="Lin Y.-F."/>
            <person name="Huang M.-D."/>
            <person name="Li C.-Y."/>
            <person name="Huang L."/>
            <person name="Wang Z.-W."/>
            <person name="Zhao X."/>
            <person name="Zhong W.-Y."/>
            <person name="Peng D.-H."/>
            <person name="Ahmad S."/>
            <person name="Lan S."/>
            <person name="Zhang J.-S."/>
            <person name="Tsai W.-C."/>
            <person name="Van De Peer Y."/>
            <person name="Liu Z.-J."/>
        </authorList>
    </citation>
    <scope>NUCLEOTIDE SEQUENCE</scope>
    <source>
        <strain evidence="2">CP</strain>
        <tissue evidence="2">Leaves</tissue>
    </source>
</reference>
<organism evidence="2 3">
    <name type="scientific">Acorus calamus</name>
    <name type="common">Sweet flag</name>
    <dbReference type="NCBI Taxonomy" id="4465"/>
    <lineage>
        <taxon>Eukaryota</taxon>
        <taxon>Viridiplantae</taxon>
        <taxon>Streptophyta</taxon>
        <taxon>Embryophyta</taxon>
        <taxon>Tracheophyta</taxon>
        <taxon>Spermatophyta</taxon>
        <taxon>Magnoliopsida</taxon>
        <taxon>Liliopsida</taxon>
        <taxon>Acoraceae</taxon>
        <taxon>Acorus</taxon>
    </lineage>
</organism>
<dbReference type="InterPro" id="IPR044824">
    <property type="entry name" value="MAIN-like"/>
</dbReference>
<comment type="caution">
    <text evidence="2">The sequence shown here is derived from an EMBL/GenBank/DDBJ whole genome shotgun (WGS) entry which is preliminary data.</text>
</comment>
<dbReference type="GO" id="GO:0010073">
    <property type="term" value="P:meristem maintenance"/>
    <property type="evidence" value="ECO:0007669"/>
    <property type="project" value="InterPro"/>
</dbReference>